<reference evidence="1 2" key="1">
    <citation type="submission" date="2016-03" db="EMBL/GenBank/DDBJ databases">
        <title>Genome sequence of Pontibacter sp. nov., of the family cytophagaceae, isolated from marine sediment of the Yellow Sea, China.</title>
        <authorList>
            <person name="Zhang G."/>
            <person name="Zhang R."/>
        </authorList>
    </citation>
    <scope>NUCLEOTIDE SEQUENCE [LARGE SCALE GENOMIC DNA]</scope>
    <source>
        <strain evidence="1 2">S10-8</strain>
    </source>
</reference>
<sequence>MEESRTGDKQQFVERFRQRTKQLALDVILFSKVLPKTEEATIMKRQLLRSATSVAANYRAACRARSSAEFYSKLSIVIEEADETLFWLELLSESGTTTEAKVAELKRETTEILSVMAKARKSASKN</sequence>
<dbReference type="OrthoDB" id="285993at2"/>
<evidence type="ECO:0000313" key="2">
    <source>
        <dbReference type="Proteomes" id="UP000186551"/>
    </source>
</evidence>
<dbReference type="STRING" id="1797110.A3841_00210"/>
<evidence type="ECO:0000313" key="1">
    <source>
        <dbReference type="EMBL" id="OKL39691.1"/>
    </source>
</evidence>
<dbReference type="RefSeq" id="WP_073852741.1">
    <property type="nucleotide sequence ID" value="NZ_LVWA01000007.1"/>
</dbReference>
<dbReference type="Gene3D" id="1.20.1440.60">
    <property type="entry name" value="23S rRNA-intervening sequence"/>
    <property type="match status" value="1"/>
</dbReference>
<name>A0A1Q5PBW9_9BACT</name>
<dbReference type="Pfam" id="PF05635">
    <property type="entry name" value="23S_rRNA_IVP"/>
    <property type="match status" value="1"/>
</dbReference>
<dbReference type="PIRSF" id="PIRSF035652">
    <property type="entry name" value="CHP02436"/>
    <property type="match status" value="1"/>
</dbReference>
<keyword evidence="2" id="KW-1185">Reference proteome</keyword>
<dbReference type="AlphaFoldDB" id="A0A1Q5PBW9"/>
<dbReference type="SUPFAM" id="SSF158446">
    <property type="entry name" value="IVS-encoded protein-like"/>
    <property type="match status" value="1"/>
</dbReference>
<dbReference type="PANTHER" id="PTHR38471:SF2">
    <property type="entry name" value="FOUR HELIX BUNDLE PROTEIN"/>
    <property type="match status" value="1"/>
</dbReference>
<dbReference type="Proteomes" id="UP000186551">
    <property type="component" value="Unassembled WGS sequence"/>
</dbReference>
<gene>
    <name evidence="1" type="ORF">A3841_00210</name>
</gene>
<dbReference type="InterPro" id="IPR036583">
    <property type="entry name" value="23S_rRNA_IVS_sf"/>
</dbReference>
<dbReference type="NCBIfam" id="TIGR02436">
    <property type="entry name" value="four helix bundle protein"/>
    <property type="match status" value="1"/>
</dbReference>
<protein>
    <submittedName>
        <fullName evidence="1">Four helix bundle protein</fullName>
    </submittedName>
</protein>
<proteinExistence type="predicted"/>
<comment type="caution">
    <text evidence="1">The sequence shown here is derived from an EMBL/GenBank/DDBJ whole genome shotgun (WGS) entry which is preliminary data.</text>
</comment>
<organism evidence="1 2">
    <name type="scientific">Pontibacter flavimaris</name>
    <dbReference type="NCBI Taxonomy" id="1797110"/>
    <lineage>
        <taxon>Bacteria</taxon>
        <taxon>Pseudomonadati</taxon>
        <taxon>Bacteroidota</taxon>
        <taxon>Cytophagia</taxon>
        <taxon>Cytophagales</taxon>
        <taxon>Hymenobacteraceae</taxon>
        <taxon>Pontibacter</taxon>
    </lineage>
</organism>
<dbReference type="EMBL" id="LVWA01000007">
    <property type="protein sequence ID" value="OKL39691.1"/>
    <property type="molecule type" value="Genomic_DNA"/>
</dbReference>
<dbReference type="InterPro" id="IPR012657">
    <property type="entry name" value="23S_rRNA-intervening_sequence"/>
</dbReference>
<accession>A0A1Q5PBW9</accession>
<dbReference type="PANTHER" id="PTHR38471">
    <property type="entry name" value="FOUR HELIX BUNDLE PROTEIN"/>
    <property type="match status" value="1"/>
</dbReference>